<protein>
    <submittedName>
        <fullName evidence="1">Uncharacterized protein</fullName>
    </submittedName>
</protein>
<dbReference type="HOGENOM" id="CLU_2348519_0_0_1"/>
<proteinExistence type="predicted"/>
<reference evidence="2" key="1">
    <citation type="submission" date="2011-07" db="EMBL/GenBank/DDBJ databases">
        <authorList>
            <consortium name="Caenorhabditis brenneri Sequencing and Analysis Consortium"/>
            <person name="Wilson R.K."/>
        </authorList>
    </citation>
    <scope>NUCLEOTIDE SEQUENCE [LARGE SCALE GENOMIC DNA]</scope>
    <source>
        <strain evidence="2">PB2801</strain>
    </source>
</reference>
<dbReference type="InParanoid" id="G0NS26"/>
<evidence type="ECO:0000313" key="2">
    <source>
        <dbReference type="Proteomes" id="UP000008068"/>
    </source>
</evidence>
<accession>G0NS26</accession>
<dbReference type="EMBL" id="GL379935">
    <property type="protein sequence ID" value="EGT36465.1"/>
    <property type="molecule type" value="Genomic_DNA"/>
</dbReference>
<dbReference type="AlphaFoldDB" id="G0NS26"/>
<organism evidence="2">
    <name type="scientific">Caenorhabditis brenneri</name>
    <name type="common">Nematode worm</name>
    <dbReference type="NCBI Taxonomy" id="135651"/>
    <lineage>
        <taxon>Eukaryota</taxon>
        <taxon>Metazoa</taxon>
        <taxon>Ecdysozoa</taxon>
        <taxon>Nematoda</taxon>
        <taxon>Chromadorea</taxon>
        <taxon>Rhabditida</taxon>
        <taxon>Rhabditina</taxon>
        <taxon>Rhabditomorpha</taxon>
        <taxon>Rhabditoidea</taxon>
        <taxon>Rhabditidae</taxon>
        <taxon>Peloderinae</taxon>
        <taxon>Caenorhabditis</taxon>
    </lineage>
</organism>
<gene>
    <name evidence="1" type="ORF">CAEBREN_08832</name>
</gene>
<name>G0NS26_CAEBE</name>
<dbReference type="Proteomes" id="UP000008068">
    <property type="component" value="Unassembled WGS sequence"/>
</dbReference>
<keyword evidence="2" id="KW-1185">Reference proteome</keyword>
<sequence length="97" mass="11002">MRADDHSTGVVGNKTIINTEKMVQSSIWSGIPAKIIMNSQMKPGEKPAILLCADEWNVASNGWNPVEQRHRNDLLPVHATFQIRHRVVNMEITRENQ</sequence>
<evidence type="ECO:0000313" key="1">
    <source>
        <dbReference type="EMBL" id="EGT36465.1"/>
    </source>
</evidence>